<dbReference type="UniPathway" id="UPA00251">
    <property type="reaction ID" value="UER00320"/>
</dbReference>
<comment type="pathway">
    <text evidence="1 9">Porphyrin-containing compound metabolism; protoporphyrin-IX biosynthesis; coproporphyrinogen-III from 5-aminolevulinate: step 3/4.</text>
</comment>
<evidence type="ECO:0000313" key="12">
    <source>
        <dbReference type="Proteomes" id="UP000245790"/>
    </source>
</evidence>
<evidence type="ECO:0000259" key="10">
    <source>
        <dbReference type="Pfam" id="PF02602"/>
    </source>
</evidence>
<dbReference type="EC" id="4.2.1.75" evidence="3 9"/>
<name>A0A316GDQ0_9GAMM</name>
<keyword evidence="12" id="KW-1185">Reference proteome</keyword>
<dbReference type="PANTHER" id="PTHR38042">
    <property type="entry name" value="UROPORPHYRINOGEN-III SYNTHASE, CHLOROPLASTIC"/>
    <property type="match status" value="1"/>
</dbReference>
<dbReference type="PANTHER" id="PTHR38042:SF1">
    <property type="entry name" value="UROPORPHYRINOGEN-III SYNTHASE, CHLOROPLASTIC"/>
    <property type="match status" value="1"/>
</dbReference>
<dbReference type="OrthoDB" id="9787650at2"/>
<accession>A0A316GDQ0</accession>
<comment type="catalytic activity">
    <reaction evidence="8 9">
        <text>hydroxymethylbilane = uroporphyrinogen III + H2O</text>
        <dbReference type="Rhea" id="RHEA:18965"/>
        <dbReference type="ChEBI" id="CHEBI:15377"/>
        <dbReference type="ChEBI" id="CHEBI:57308"/>
        <dbReference type="ChEBI" id="CHEBI:57845"/>
        <dbReference type="EC" id="4.2.1.75"/>
    </reaction>
</comment>
<gene>
    <name evidence="11" type="ORF">C8D97_1045</name>
</gene>
<evidence type="ECO:0000256" key="4">
    <source>
        <dbReference type="ARBA" id="ARBA00023239"/>
    </source>
</evidence>
<dbReference type="AlphaFoldDB" id="A0A316GDQ0"/>
<comment type="function">
    <text evidence="6 9">Catalyzes cyclization of the linear tetrapyrrole, hydroxymethylbilane, to the macrocyclic uroporphyrinogen III.</text>
</comment>
<evidence type="ECO:0000256" key="1">
    <source>
        <dbReference type="ARBA" id="ARBA00004772"/>
    </source>
</evidence>
<dbReference type="GO" id="GO:0006782">
    <property type="term" value="P:protoporphyrinogen IX biosynthetic process"/>
    <property type="evidence" value="ECO:0007669"/>
    <property type="project" value="UniProtKB-UniRule"/>
</dbReference>
<evidence type="ECO:0000313" key="11">
    <source>
        <dbReference type="EMBL" id="PWK52787.1"/>
    </source>
</evidence>
<proteinExistence type="inferred from homology"/>
<dbReference type="CDD" id="cd06578">
    <property type="entry name" value="HemD"/>
    <property type="match status" value="1"/>
</dbReference>
<dbReference type="Gene3D" id="3.40.50.10090">
    <property type="match status" value="2"/>
</dbReference>
<dbReference type="RefSeq" id="WP_109762780.1">
    <property type="nucleotide sequence ID" value="NZ_QGGU01000004.1"/>
</dbReference>
<dbReference type="GO" id="GO:0006780">
    <property type="term" value="P:uroporphyrinogen III biosynthetic process"/>
    <property type="evidence" value="ECO:0007669"/>
    <property type="project" value="UniProtKB-UniRule"/>
</dbReference>
<dbReference type="EMBL" id="QGGU01000004">
    <property type="protein sequence ID" value="PWK52787.1"/>
    <property type="molecule type" value="Genomic_DNA"/>
</dbReference>
<protein>
    <recommendedName>
        <fullName evidence="7 9">Uroporphyrinogen-III synthase</fullName>
        <ecNumber evidence="3 9">4.2.1.75</ecNumber>
    </recommendedName>
</protein>
<evidence type="ECO:0000256" key="9">
    <source>
        <dbReference type="RuleBase" id="RU366031"/>
    </source>
</evidence>
<evidence type="ECO:0000256" key="5">
    <source>
        <dbReference type="ARBA" id="ARBA00023244"/>
    </source>
</evidence>
<dbReference type="GO" id="GO:0004852">
    <property type="term" value="F:uroporphyrinogen-III synthase activity"/>
    <property type="evidence" value="ECO:0007669"/>
    <property type="project" value="UniProtKB-UniRule"/>
</dbReference>
<feature type="domain" description="Tetrapyrrole biosynthesis uroporphyrinogen III synthase" evidence="10">
    <location>
        <begin position="19"/>
        <end position="246"/>
    </location>
</feature>
<organism evidence="11 12">
    <name type="scientific">Pleionea mediterranea</name>
    <dbReference type="NCBI Taxonomy" id="523701"/>
    <lineage>
        <taxon>Bacteria</taxon>
        <taxon>Pseudomonadati</taxon>
        <taxon>Pseudomonadota</taxon>
        <taxon>Gammaproteobacteria</taxon>
        <taxon>Oceanospirillales</taxon>
        <taxon>Pleioneaceae</taxon>
        <taxon>Pleionea</taxon>
    </lineage>
</organism>
<dbReference type="Pfam" id="PF02602">
    <property type="entry name" value="HEM4"/>
    <property type="match status" value="1"/>
</dbReference>
<sequence length="260" mass="28558">MVKPEHFIVTRPAHQAEPLVSLLESNGLTVSAIALLTIHPAEPDLPEEQFNQALQDSNSLWLFISPNAVSFARQRMSSAQWQQLLQHKLIAVGQSTAAALQQAGASDVTVPQQANSEGLLQLSLLQQVTGQTIILVNGQGGRPLLQQTLQARQAKLASYTVYRREPIDCTTLLKQLTEHQLWMKTNKTLSPNVAWIVSSEVALEALSNCFNHPVSVIVTSDRLAKVALKYQHNIIGQSASAHNDDILRCLAHLNQDTVND</sequence>
<evidence type="ECO:0000256" key="3">
    <source>
        <dbReference type="ARBA" id="ARBA00013109"/>
    </source>
</evidence>
<evidence type="ECO:0000256" key="7">
    <source>
        <dbReference type="ARBA" id="ARBA00040167"/>
    </source>
</evidence>
<keyword evidence="4 9" id="KW-0456">Lyase</keyword>
<comment type="similarity">
    <text evidence="2 9">Belongs to the uroporphyrinogen-III synthase family.</text>
</comment>
<reference evidence="11 12" key="1">
    <citation type="submission" date="2018-05" db="EMBL/GenBank/DDBJ databases">
        <title>Genomic Encyclopedia of Type Strains, Phase IV (KMG-IV): sequencing the most valuable type-strain genomes for metagenomic binning, comparative biology and taxonomic classification.</title>
        <authorList>
            <person name="Goeker M."/>
        </authorList>
    </citation>
    <scope>NUCLEOTIDE SEQUENCE [LARGE SCALE GENOMIC DNA]</scope>
    <source>
        <strain evidence="11 12">DSM 25350</strain>
    </source>
</reference>
<evidence type="ECO:0000256" key="6">
    <source>
        <dbReference type="ARBA" id="ARBA00037589"/>
    </source>
</evidence>
<comment type="caution">
    <text evidence="11">The sequence shown here is derived from an EMBL/GenBank/DDBJ whole genome shotgun (WGS) entry which is preliminary data.</text>
</comment>
<dbReference type="InterPro" id="IPR039793">
    <property type="entry name" value="UROS/Hem4"/>
</dbReference>
<evidence type="ECO:0000256" key="2">
    <source>
        <dbReference type="ARBA" id="ARBA00008133"/>
    </source>
</evidence>
<dbReference type="SUPFAM" id="SSF69618">
    <property type="entry name" value="HemD-like"/>
    <property type="match status" value="1"/>
</dbReference>
<dbReference type="InterPro" id="IPR003754">
    <property type="entry name" value="4pyrrol_synth_uPrphyn_synth"/>
</dbReference>
<dbReference type="InterPro" id="IPR036108">
    <property type="entry name" value="4pyrrol_syn_uPrphyn_synt_sf"/>
</dbReference>
<dbReference type="Proteomes" id="UP000245790">
    <property type="component" value="Unassembled WGS sequence"/>
</dbReference>
<evidence type="ECO:0000256" key="8">
    <source>
        <dbReference type="ARBA" id="ARBA00048617"/>
    </source>
</evidence>
<keyword evidence="5 9" id="KW-0627">Porphyrin biosynthesis</keyword>